<comment type="cofactor">
    <cofactor evidence="1">
        <name>Zn(2+)</name>
        <dbReference type="ChEBI" id="CHEBI:29105"/>
    </cofactor>
</comment>
<gene>
    <name evidence="5" type="ORF">H663_006280</name>
</gene>
<dbReference type="GO" id="GO:0043720">
    <property type="term" value="F:3-keto-5-aminohexanoate cleavage activity"/>
    <property type="evidence" value="ECO:0007669"/>
    <property type="project" value="InterPro"/>
</dbReference>
<dbReference type="RefSeq" id="WP_053170122.1">
    <property type="nucleotide sequence ID" value="NZ_LFYT02000005.1"/>
</dbReference>
<dbReference type="AlphaFoldDB" id="A0A2T7UFW2"/>
<dbReference type="GO" id="GO:0008483">
    <property type="term" value="F:transaminase activity"/>
    <property type="evidence" value="ECO:0007669"/>
    <property type="project" value="UniProtKB-KW"/>
</dbReference>
<dbReference type="Pfam" id="PF05853">
    <property type="entry name" value="BKACE"/>
    <property type="match status" value="1"/>
</dbReference>
<keyword evidence="5" id="KW-0032">Aminotransferase</keyword>
<evidence type="ECO:0000256" key="1">
    <source>
        <dbReference type="ARBA" id="ARBA00001947"/>
    </source>
</evidence>
<accession>A0A2T7UFW2</accession>
<dbReference type="Proteomes" id="UP000037507">
    <property type="component" value="Unassembled WGS sequence"/>
</dbReference>
<protein>
    <submittedName>
        <fullName evidence="5">Class III aminotransferase</fullName>
    </submittedName>
</protein>
<dbReference type="STRING" id="1293045.H663_04220"/>
<keyword evidence="3" id="KW-0479">Metal-binding</keyword>
<dbReference type="GO" id="GO:0046872">
    <property type="term" value="F:metal ion binding"/>
    <property type="evidence" value="ECO:0007669"/>
    <property type="project" value="UniProtKB-KW"/>
</dbReference>
<evidence type="ECO:0000256" key="3">
    <source>
        <dbReference type="ARBA" id="ARBA00022723"/>
    </source>
</evidence>
<reference evidence="5" key="1">
    <citation type="submission" date="2017-04" db="EMBL/GenBank/DDBJ databases">
        <title>Unexpected and diverse lifestyles within the genus Limnohabitans.</title>
        <authorList>
            <person name="Kasalicky V."/>
            <person name="Mehrshad M."/>
            <person name="Andrei S.-A."/>
            <person name="Salcher M."/>
            <person name="Kratochvilova H."/>
            <person name="Simek K."/>
            <person name="Ghai R."/>
        </authorList>
    </citation>
    <scope>NUCLEOTIDE SEQUENCE [LARGE SCALE GENOMIC DNA]</scope>
    <source>
        <strain evidence="5">II-D5</strain>
    </source>
</reference>
<evidence type="ECO:0000256" key="4">
    <source>
        <dbReference type="ARBA" id="ARBA00022833"/>
    </source>
</evidence>
<dbReference type="Gene3D" id="3.20.20.70">
    <property type="entry name" value="Aldolase class I"/>
    <property type="match status" value="1"/>
</dbReference>
<sequence>MAVFPHPLLITVAPNGAYKQRPDHPSLPITSSELGQTAKLCLDAGAAMMHMHIRDAEGRHSLDVQGYRDAQQAVKAAVGDEMIIQVTSEAARVYKAPEQIAMVTALKPEAVSVGLREVDQPEIGEAGLAQFFGWLAQERVMTQIILYDVADLQRWQALRAQGVIPDAPWSLLFVLGRYSVGQTSVPQDLLPFVRAHTGNEPWSMCAFGAGEHACATTAAALGGHVRVGFENNLLLNNGQVAPDNAALVCQVADSARMLGRSLYTAQRAREAFFDA</sequence>
<dbReference type="InterPro" id="IPR008567">
    <property type="entry name" value="BKACE"/>
</dbReference>
<dbReference type="PANTHER" id="PTHR37418">
    <property type="entry name" value="3-KETO-5-AMINOHEXANOATE CLEAVAGE ENZYME-RELATED"/>
    <property type="match status" value="1"/>
</dbReference>
<dbReference type="PANTHER" id="PTHR37418:SF2">
    <property type="entry name" value="3-KETO-5-AMINOHEXANOATE CLEAVAGE ENZYME"/>
    <property type="match status" value="1"/>
</dbReference>
<comment type="caution">
    <text evidence="5">The sequence shown here is derived from an EMBL/GenBank/DDBJ whole genome shotgun (WGS) entry which is preliminary data.</text>
</comment>
<evidence type="ECO:0000313" key="5">
    <source>
        <dbReference type="EMBL" id="PVE43596.1"/>
    </source>
</evidence>
<dbReference type="InterPro" id="IPR013785">
    <property type="entry name" value="Aldolase_TIM"/>
</dbReference>
<keyword evidence="4" id="KW-0862">Zinc</keyword>
<evidence type="ECO:0000313" key="6">
    <source>
        <dbReference type="Proteomes" id="UP000037507"/>
    </source>
</evidence>
<dbReference type="EMBL" id="LFYT02000005">
    <property type="protein sequence ID" value="PVE43596.1"/>
    <property type="molecule type" value="Genomic_DNA"/>
</dbReference>
<evidence type="ECO:0000256" key="2">
    <source>
        <dbReference type="ARBA" id="ARBA00022679"/>
    </source>
</evidence>
<keyword evidence="6" id="KW-1185">Reference proteome</keyword>
<organism evidence="5 6">
    <name type="scientific">Limnohabitans planktonicus II-D5</name>
    <dbReference type="NCBI Taxonomy" id="1293045"/>
    <lineage>
        <taxon>Bacteria</taxon>
        <taxon>Pseudomonadati</taxon>
        <taxon>Pseudomonadota</taxon>
        <taxon>Betaproteobacteria</taxon>
        <taxon>Burkholderiales</taxon>
        <taxon>Comamonadaceae</taxon>
        <taxon>Limnohabitans</taxon>
    </lineage>
</organism>
<proteinExistence type="predicted"/>
<keyword evidence="2" id="KW-0808">Transferase</keyword>
<name>A0A2T7UFW2_9BURK</name>
<dbReference type="OrthoDB" id="9155960at2"/>